<feature type="non-terminal residue" evidence="6">
    <location>
        <position position="231"/>
    </location>
</feature>
<evidence type="ECO:0000256" key="1">
    <source>
        <dbReference type="ARBA" id="ARBA00010443"/>
    </source>
</evidence>
<protein>
    <submittedName>
        <fullName evidence="6">NTP transferase domain-containing protein</fullName>
    </submittedName>
</protein>
<comment type="caution">
    <text evidence="6">The sequence shown here is derived from an EMBL/GenBank/DDBJ whole genome shotgun (WGS) entry which is preliminary data.</text>
</comment>
<dbReference type="Pfam" id="PF00483">
    <property type="entry name" value="NTP_transferase"/>
    <property type="match status" value="1"/>
</dbReference>
<dbReference type="InterPro" id="IPR011831">
    <property type="entry name" value="ADP-Glc_PPase"/>
</dbReference>
<keyword evidence="7" id="KW-1185">Reference proteome</keyword>
<comment type="similarity">
    <text evidence="1">Belongs to the bacterial/plant glucose-1-phosphate adenylyltransferase family.</text>
</comment>
<organism evidence="6 7">
    <name type="scientific">Paenibacillus sepulcri</name>
    <dbReference type="NCBI Taxonomy" id="359917"/>
    <lineage>
        <taxon>Bacteria</taxon>
        <taxon>Bacillati</taxon>
        <taxon>Bacillota</taxon>
        <taxon>Bacilli</taxon>
        <taxon>Bacillales</taxon>
        <taxon>Paenibacillaceae</taxon>
        <taxon>Paenibacillus</taxon>
    </lineage>
</organism>
<dbReference type="PANTHER" id="PTHR43523">
    <property type="entry name" value="GLUCOSE-1-PHOSPHATE ADENYLYLTRANSFERASE-RELATED"/>
    <property type="match status" value="1"/>
</dbReference>
<dbReference type="Gene3D" id="3.90.550.10">
    <property type="entry name" value="Spore Coat Polysaccharide Biosynthesis Protein SpsA, Chain A"/>
    <property type="match status" value="1"/>
</dbReference>
<proteinExistence type="inferred from homology"/>
<evidence type="ECO:0000256" key="2">
    <source>
        <dbReference type="ARBA" id="ARBA00022679"/>
    </source>
</evidence>
<feature type="domain" description="Nucleotidyl transferase" evidence="5">
    <location>
        <begin position="8"/>
        <end position="229"/>
    </location>
</feature>
<name>A0ABS7C4J2_9BACL</name>
<evidence type="ECO:0000256" key="3">
    <source>
        <dbReference type="ARBA" id="ARBA00022695"/>
    </source>
</evidence>
<reference evidence="6 7" key="1">
    <citation type="submission" date="2021-07" db="EMBL/GenBank/DDBJ databases">
        <title>Paenibacillus radiodurans sp. nov., isolated from the southeastern edge of Tengger Desert.</title>
        <authorList>
            <person name="Zhang G."/>
        </authorList>
    </citation>
    <scope>NUCLEOTIDE SEQUENCE [LARGE SCALE GENOMIC DNA]</scope>
    <source>
        <strain evidence="6 7">CCM 7311</strain>
    </source>
</reference>
<dbReference type="SUPFAM" id="SSF53448">
    <property type="entry name" value="Nucleotide-diphospho-sugar transferases"/>
    <property type="match status" value="1"/>
</dbReference>
<sequence length="231" mass="25477">MNANSCLAMLLAGGEGRRLGPLTAKLAKPAVPFGGHSRIIDFTLSNCVHSHIETIGVLTQYQAESLHKHIGDGRAWRNRKSGRRTDIALLPSSRIGESGYAGTADAIYQNIDYVDQQNPEHVLILSGDHIYKMDYGALMERHIKSGAAATIAVKRVPWKDASRFGIMNTDESERIVEFAEKPAEPVSNLASMGIYMFRWADLRSLLIEDADNAASSHDFGKDVIPQMLRSR</sequence>
<accession>A0ABS7C4J2</accession>
<evidence type="ECO:0000313" key="6">
    <source>
        <dbReference type="EMBL" id="MBW7455834.1"/>
    </source>
</evidence>
<dbReference type="CDD" id="cd02508">
    <property type="entry name" value="ADP_Glucose_PP"/>
    <property type="match status" value="1"/>
</dbReference>
<evidence type="ECO:0000256" key="4">
    <source>
        <dbReference type="ARBA" id="ARBA00023056"/>
    </source>
</evidence>
<dbReference type="GO" id="GO:0016740">
    <property type="term" value="F:transferase activity"/>
    <property type="evidence" value="ECO:0007669"/>
    <property type="project" value="UniProtKB-KW"/>
</dbReference>
<dbReference type="PANTHER" id="PTHR43523:SF2">
    <property type="entry name" value="GLUCOSE-1-PHOSPHATE ADENYLYLTRANSFERASE"/>
    <property type="match status" value="1"/>
</dbReference>
<gene>
    <name evidence="6" type="ORF">K0U00_17545</name>
</gene>
<evidence type="ECO:0000313" key="7">
    <source>
        <dbReference type="Proteomes" id="UP001519887"/>
    </source>
</evidence>
<dbReference type="EMBL" id="JAHZIK010000443">
    <property type="protein sequence ID" value="MBW7455834.1"/>
    <property type="molecule type" value="Genomic_DNA"/>
</dbReference>
<keyword evidence="3" id="KW-0548">Nucleotidyltransferase</keyword>
<keyword evidence="4" id="KW-0320">Glycogen biosynthesis</keyword>
<keyword evidence="2 6" id="KW-0808">Transferase</keyword>
<dbReference type="InterPro" id="IPR029044">
    <property type="entry name" value="Nucleotide-diphossugar_trans"/>
</dbReference>
<evidence type="ECO:0000259" key="5">
    <source>
        <dbReference type="Pfam" id="PF00483"/>
    </source>
</evidence>
<dbReference type="Proteomes" id="UP001519887">
    <property type="component" value="Unassembled WGS sequence"/>
</dbReference>
<dbReference type="InterPro" id="IPR005835">
    <property type="entry name" value="NTP_transferase_dom"/>
</dbReference>